<dbReference type="InterPro" id="IPR044861">
    <property type="entry name" value="IPNS-like_FE2OG_OXY"/>
</dbReference>
<dbReference type="PANTHER" id="PTHR47991">
    <property type="entry name" value="OXOGLUTARATE/IRON-DEPENDENT DIOXYGENASE"/>
    <property type="match status" value="1"/>
</dbReference>
<sequence>MMIWLWDVNRKILRCRDVLDTIERRVSVPALAPSSPLLKACPVKGDCQKDVPEACNISAVNTARAILSPMAESIPAAEINAAAGILLSPSATGAVSSSIAAAGNHSAVSLLSPHAGALFCYYILKLFRAEDTVIHMDKLISSKQNIQHVPESYILPPERRPGKVVIPSSKCIPVIDLHGNTNRQELVQRIMKACQEFGFFELTGHGVPEDLMHDVLKVANEFFQLPSEDKVNFYSDNTWKKCRLHSSIDYDQEKVHFWRDNLRLPCHPLEDLVEEWPNNPARFREVIGNYAIRVRELSLLLLDLIREGLGLASGYFEGDLSETHLMNFNYYPPCPDPSLTLGLPKHSDPNLITILNQGAISGLQVLKDEQWLALVPTPNAFVVNIGHTLQVISNGMLRSGDHRVVTNAYAARATIASFIHPSIDCQIQPANELIIKRCSIPLYKPFPYIEFMRNYIKDTRDGDPVLKRYELSQAQA</sequence>
<dbReference type="SUPFAM" id="SSF51197">
    <property type="entry name" value="Clavaminate synthase-like"/>
    <property type="match status" value="1"/>
</dbReference>
<keyword evidence="2 4" id="KW-0479">Metal-binding</keyword>
<dbReference type="AlphaFoldDB" id="A0AAV6WR61"/>
<keyword evidence="7" id="KW-1185">Reference proteome</keyword>
<dbReference type="InterPro" id="IPR027443">
    <property type="entry name" value="IPNS-like_sf"/>
</dbReference>
<evidence type="ECO:0000256" key="2">
    <source>
        <dbReference type="ARBA" id="ARBA00022723"/>
    </source>
</evidence>
<evidence type="ECO:0000259" key="5">
    <source>
        <dbReference type="PROSITE" id="PS51471"/>
    </source>
</evidence>
<dbReference type="GO" id="GO:0009805">
    <property type="term" value="P:coumarin biosynthetic process"/>
    <property type="evidence" value="ECO:0007669"/>
    <property type="project" value="UniProtKB-ARBA"/>
</dbReference>
<organism evidence="6 7">
    <name type="scientific">Buddleja alternifolia</name>
    <dbReference type="NCBI Taxonomy" id="168488"/>
    <lineage>
        <taxon>Eukaryota</taxon>
        <taxon>Viridiplantae</taxon>
        <taxon>Streptophyta</taxon>
        <taxon>Embryophyta</taxon>
        <taxon>Tracheophyta</taxon>
        <taxon>Spermatophyta</taxon>
        <taxon>Magnoliopsida</taxon>
        <taxon>eudicotyledons</taxon>
        <taxon>Gunneridae</taxon>
        <taxon>Pentapetalae</taxon>
        <taxon>asterids</taxon>
        <taxon>lamiids</taxon>
        <taxon>Lamiales</taxon>
        <taxon>Scrophulariaceae</taxon>
        <taxon>Buddlejeae</taxon>
        <taxon>Buddleja</taxon>
    </lineage>
</organism>
<keyword evidence="4" id="KW-0560">Oxidoreductase</keyword>
<proteinExistence type="inferred from homology"/>
<protein>
    <recommendedName>
        <fullName evidence="5">Fe2OG dioxygenase domain-containing protein</fullName>
    </recommendedName>
</protein>
<dbReference type="Gene3D" id="2.60.120.330">
    <property type="entry name" value="B-lactam Antibiotic, Isopenicillin N Synthase, Chain"/>
    <property type="match status" value="1"/>
</dbReference>
<dbReference type="GO" id="GO:0016706">
    <property type="term" value="F:2-oxoglutarate-dependent dioxygenase activity"/>
    <property type="evidence" value="ECO:0007669"/>
    <property type="project" value="UniProtKB-ARBA"/>
</dbReference>
<dbReference type="GO" id="GO:0002238">
    <property type="term" value="P:response to molecule of fungal origin"/>
    <property type="evidence" value="ECO:0007669"/>
    <property type="project" value="UniProtKB-ARBA"/>
</dbReference>
<name>A0AAV6WR61_9LAMI</name>
<comment type="similarity">
    <text evidence="1 4">Belongs to the iron/ascorbate-dependent oxidoreductase family.</text>
</comment>
<dbReference type="InterPro" id="IPR050295">
    <property type="entry name" value="Plant_2OG-oxidoreductases"/>
</dbReference>
<dbReference type="Pfam" id="PF03171">
    <property type="entry name" value="2OG-FeII_Oxy"/>
    <property type="match status" value="1"/>
</dbReference>
<reference evidence="6" key="1">
    <citation type="submission" date="2019-10" db="EMBL/GenBank/DDBJ databases">
        <authorList>
            <person name="Zhang R."/>
            <person name="Pan Y."/>
            <person name="Wang J."/>
            <person name="Ma R."/>
            <person name="Yu S."/>
        </authorList>
    </citation>
    <scope>NUCLEOTIDE SEQUENCE</scope>
    <source>
        <strain evidence="6">LA-IB0</strain>
        <tissue evidence="6">Leaf</tissue>
    </source>
</reference>
<dbReference type="EMBL" id="WHWC01000013">
    <property type="protein sequence ID" value="KAG8370777.1"/>
    <property type="molecule type" value="Genomic_DNA"/>
</dbReference>
<evidence type="ECO:0000313" key="6">
    <source>
        <dbReference type="EMBL" id="KAG8370777.1"/>
    </source>
</evidence>
<comment type="caution">
    <text evidence="6">The sequence shown here is derived from an EMBL/GenBank/DDBJ whole genome shotgun (WGS) entry which is preliminary data.</text>
</comment>
<gene>
    <name evidence="6" type="ORF">BUALT_Bualt13G0018800</name>
</gene>
<evidence type="ECO:0000256" key="4">
    <source>
        <dbReference type="RuleBase" id="RU003682"/>
    </source>
</evidence>
<evidence type="ECO:0000256" key="3">
    <source>
        <dbReference type="ARBA" id="ARBA00023004"/>
    </source>
</evidence>
<accession>A0AAV6WR61</accession>
<keyword evidence="3 4" id="KW-0408">Iron</keyword>
<dbReference type="InterPro" id="IPR005123">
    <property type="entry name" value="Oxoglu/Fe-dep_dioxygenase_dom"/>
</dbReference>
<feature type="domain" description="Fe2OG dioxygenase" evidence="5">
    <location>
        <begin position="322"/>
        <end position="421"/>
    </location>
</feature>
<dbReference type="GO" id="GO:0046872">
    <property type="term" value="F:metal ion binding"/>
    <property type="evidence" value="ECO:0007669"/>
    <property type="project" value="UniProtKB-KW"/>
</dbReference>
<evidence type="ECO:0000313" key="7">
    <source>
        <dbReference type="Proteomes" id="UP000826271"/>
    </source>
</evidence>
<dbReference type="PROSITE" id="PS51471">
    <property type="entry name" value="FE2OG_OXY"/>
    <property type="match status" value="1"/>
</dbReference>
<dbReference type="Pfam" id="PF14226">
    <property type="entry name" value="DIOX_N"/>
    <property type="match status" value="1"/>
</dbReference>
<dbReference type="InterPro" id="IPR026992">
    <property type="entry name" value="DIOX_N"/>
</dbReference>
<evidence type="ECO:0000256" key="1">
    <source>
        <dbReference type="ARBA" id="ARBA00008056"/>
    </source>
</evidence>
<dbReference type="Proteomes" id="UP000826271">
    <property type="component" value="Unassembled WGS sequence"/>
</dbReference>